<keyword evidence="3" id="KW-1185">Reference proteome</keyword>
<dbReference type="GO" id="GO:0051082">
    <property type="term" value="F:unfolded protein binding"/>
    <property type="evidence" value="ECO:0007669"/>
    <property type="project" value="TreeGrafter"/>
</dbReference>
<evidence type="ECO:0000313" key="3">
    <source>
        <dbReference type="Proteomes" id="UP000749559"/>
    </source>
</evidence>
<feature type="compositionally biased region" description="Basic and acidic residues" evidence="1">
    <location>
        <begin position="29"/>
        <end position="38"/>
    </location>
</feature>
<dbReference type="InterPro" id="IPR045133">
    <property type="entry name" value="IRE1/2-like"/>
</dbReference>
<dbReference type="GO" id="GO:0036498">
    <property type="term" value="P:IRE1-mediated unfolded protein response"/>
    <property type="evidence" value="ECO:0007669"/>
    <property type="project" value="TreeGrafter"/>
</dbReference>
<feature type="region of interest" description="Disordered" evidence="1">
    <location>
        <begin position="28"/>
        <end position="101"/>
    </location>
</feature>
<dbReference type="GO" id="GO:0070059">
    <property type="term" value="P:intrinsic apoptotic signaling pathway in response to endoplasmic reticulum stress"/>
    <property type="evidence" value="ECO:0007669"/>
    <property type="project" value="TreeGrafter"/>
</dbReference>
<dbReference type="GO" id="GO:0004521">
    <property type="term" value="F:RNA endonuclease activity"/>
    <property type="evidence" value="ECO:0007669"/>
    <property type="project" value="InterPro"/>
</dbReference>
<evidence type="ECO:0000313" key="2">
    <source>
        <dbReference type="EMBL" id="CAH1789204.1"/>
    </source>
</evidence>
<comment type="caution">
    <text evidence="2">The sequence shown here is derived from an EMBL/GenBank/DDBJ whole genome shotgun (WGS) entry which is preliminary data.</text>
</comment>
<accession>A0A8J1TSQ3</accession>
<feature type="compositionally biased region" description="Basic and acidic residues" evidence="1">
    <location>
        <begin position="84"/>
        <end position="97"/>
    </location>
</feature>
<dbReference type="GO" id="GO:1990604">
    <property type="term" value="C:IRE1-TRAF2-ASK1 complex"/>
    <property type="evidence" value="ECO:0007669"/>
    <property type="project" value="TreeGrafter"/>
</dbReference>
<dbReference type="PROSITE" id="PS50011">
    <property type="entry name" value="PROTEIN_KINASE_DOM"/>
    <property type="match status" value="1"/>
</dbReference>
<dbReference type="InterPro" id="IPR011009">
    <property type="entry name" value="Kinase-like_dom_sf"/>
</dbReference>
<dbReference type="OrthoDB" id="5974690at2759"/>
<protein>
    <submittedName>
        <fullName evidence="2">Uncharacterized protein</fullName>
    </submittedName>
</protein>
<dbReference type="Proteomes" id="UP000749559">
    <property type="component" value="Unassembled WGS sequence"/>
</dbReference>
<dbReference type="InterPro" id="IPR000719">
    <property type="entry name" value="Prot_kinase_dom"/>
</dbReference>
<dbReference type="EMBL" id="CAIIXF020000007">
    <property type="protein sequence ID" value="CAH1789204.1"/>
    <property type="molecule type" value="Genomic_DNA"/>
</dbReference>
<dbReference type="Gene3D" id="1.10.510.10">
    <property type="entry name" value="Transferase(Phosphotransferase) domain 1"/>
    <property type="match status" value="1"/>
</dbReference>
<dbReference type="PANTHER" id="PTHR13954">
    <property type="entry name" value="IRE1-RELATED"/>
    <property type="match status" value="1"/>
</dbReference>
<organism evidence="2 3">
    <name type="scientific">Owenia fusiformis</name>
    <name type="common">Polychaete worm</name>
    <dbReference type="NCBI Taxonomy" id="6347"/>
    <lineage>
        <taxon>Eukaryota</taxon>
        <taxon>Metazoa</taxon>
        <taxon>Spiralia</taxon>
        <taxon>Lophotrochozoa</taxon>
        <taxon>Annelida</taxon>
        <taxon>Polychaeta</taxon>
        <taxon>Sedentaria</taxon>
        <taxon>Canalipalpata</taxon>
        <taxon>Sabellida</taxon>
        <taxon>Oweniida</taxon>
        <taxon>Oweniidae</taxon>
        <taxon>Owenia</taxon>
    </lineage>
</organism>
<proteinExistence type="predicted"/>
<sequence length="566" mass="64660">MDDIKPPIPPRDTLTEYMKTYFPGVTLDCEQRIRDRGKSTSNSRKPKDKVDIGNRDKSGSKPSSARENKSGELTFDNLVLTSEYKTDSPEKKSDVEKTSSVSTSEEIGWPIIQRSSIQPLTCHSQTPHPLTISRGTRWDKFNTVVERTYGLEDVDILNSSEIEFVKDGNGNPAILHDCAKHRIYLGSYAHLVDKGWMCRNQRNIASTFYKDKVDRVVETVVIESKKREHADTLNSTFIHLSVLAKIRKAKIKQVPLLLGAIRLEHTTALYLDYATVTRFIGDVNQETVTRSGGEVNHDCFTTCTDIEAFLRIRRKEGAITDVFCYRLLSLLTSVIARVHNLGIVHNSICPSNIIVKYGVHDNDNFAVFVTGWGNATTVEQSCFTHSCRVSTSSDNDLYIAPELTRGDTPTLSSDVFSLGKVFKQIAKSYWILEEIIVDCFDIERFLDEDPNYRPSAEEVNIALHLRKSSRGLTIPTCPNEVSRSIWSKAWEDRRTDYDDEDVCKYIKSRIDQKKILCEQKEKWADEIMKWTFVTMEIKHWKKQCERVAIDFDTKTVIQDIKEKSDI</sequence>
<name>A0A8J1TSQ3_OWEFU</name>
<dbReference type="GO" id="GO:0005524">
    <property type="term" value="F:ATP binding"/>
    <property type="evidence" value="ECO:0007669"/>
    <property type="project" value="InterPro"/>
</dbReference>
<dbReference type="GO" id="GO:0004674">
    <property type="term" value="F:protein serine/threonine kinase activity"/>
    <property type="evidence" value="ECO:0007669"/>
    <property type="project" value="InterPro"/>
</dbReference>
<evidence type="ECO:0000256" key="1">
    <source>
        <dbReference type="SAM" id="MobiDB-lite"/>
    </source>
</evidence>
<dbReference type="SUPFAM" id="SSF56112">
    <property type="entry name" value="Protein kinase-like (PK-like)"/>
    <property type="match status" value="1"/>
</dbReference>
<gene>
    <name evidence="2" type="ORF">OFUS_LOCUS14606</name>
</gene>
<dbReference type="PANTHER" id="PTHR13954:SF6">
    <property type="entry name" value="NON-SPECIFIC SERINE_THREONINE PROTEIN KINASE"/>
    <property type="match status" value="1"/>
</dbReference>
<reference evidence="2" key="1">
    <citation type="submission" date="2022-03" db="EMBL/GenBank/DDBJ databases">
        <authorList>
            <person name="Martin C."/>
        </authorList>
    </citation>
    <scope>NUCLEOTIDE SEQUENCE</scope>
</reference>
<feature type="compositionally biased region" description="Basic and acidic residues" evidence="1">
    <location>
        <begin position="48"/>
        <end position="70"/>
    </location>
</feature>
<dbReference type="AlphaFoldDB" id="A0A8J1TSQ3"/>